<dbReference type="GO" id="GO:0008408">
    <property type="term" value="F:3'-5' exonuclease activity"/>
    <property type="evidence" value="ECO:0007669"/>
    <property type="project" value="TreeGrafter"/>
</dbReference>
<dbReference type="FunFam" id="3.30.420.10:FF:000045">
    <property type="entry name" value="3'-5' exonuclease DinG"/>
    <property type="match status" value="1"/>
</dbReference>
<dbReference type="SMART" id="SM00479">
    <property type="entry name" value="EXOIII"/>
    <property type="match status" value="1"/>
</dbReference>
<dbReference type="InterPro" id="IPR013520">
    <property type="entry name" value="Ribonucl_H"/>
</dbReference>
<dbReference type="PANTHER" id="PTHR30231">
    <property type="entry name" value="DNA POLYMERASE III SUBUNIT EPSILON"/>
    <property type="match status" value="1"/>
</dbReference>
<dbReference type="SUPFAM" id="SSF52113">
    <property type="entry name" value="BRCT domain"/>
    <property type="match status" value="1"/>
</dbReference>
<dbReference type="EMBL" id="BK032639">
    <property type="protein sequence ID" value="DAF52569.1"/>
    <property type="molecule type" value="Genomic_DNA"/>
</dbReference>
<evidence type="ECO:0000313" key="2">
    <source>
        <dbReference type="EMBL" id="DAF52569.1"/>
    </source>
</evidence>
<dbReference type="Gene3D" id="3.30.420.10">
    <property type="entry name" value="Ribonuclease H-like superfamily/Ribonuclease H"/>
    <property type="match status" value="1"/>
</dbReference>
<dbReference type="InterPro" id="IPR036397">
    <property type="entry name" value="RNaseH_sf"/>
</dbReference>
<dbReference type="SMART" id="SM00292">
    <property type="entry name" value="BRCT"/>
    <property type="match status" value="1"/>
</dbReference>
<dbReference type="NCBIfam" id="TIGR00573">
    <property type="entry name" value="dnaq"/>
    <property type="match status" value="1"/>
</dbReference>
<evidence type="ECO:0000259" key="1">
    <source>
        <dbReference type="PROSITE" id="PS50172"/>
    </source>
</evidence>
<dbReference type="CDD" id="cd17748">
    <property type="entry name" value="BRCT_DNA_ligase_like"/>
    <property type="match status" value="1"/>
</dbReference>
<reference evidence="2" key="1">
    <citation type="journal article" date="2021" name="Proc. Natl. Acad. Sci. U.S.A.">
        <title>A Catalog of Tens of Thousands of Viruses from Human Metagenomes Reveals Hidden Associations with Chronic Diseases.</title>
        <authorList>
            <person name="Tisza M.J."/>
            <person name="Buck C.B."/>
        </authorList>
    </citation>
    <scope>NUCLEOTIDE SEQUENCE</scope>
    <source>
        <strain evidence="2">CtAjZ17</strain>
    </source>
</reference>
<dbReference type="GO" id="GO:0045004">
    <property type="term" value="P:DNA replication proofreading"/>
    <property type="evidence" value="ECO:0007669"/>
    <property type="project" value="TreeGrafter"/>
</dbReference>
<protein>
    <submittedName>
        <fullName evidence="2">DNA polymerase III subunit alpha</fullName>
    </submittedName>
</protein>
<dbReference type="PANTHER" id="PTHR30231:SF41">
    <property type="entry name" value="DNA POLYMERASE III SUBUNIT EPSILON"/>
    <property type="match status" value="1"/>
</dbReference>
<accession>A0A8S5SNJ1</accession>
<dbReference type="GO" id="GO:0003887">
    <property type="term" value="F:DNA-directed DNA polymerase activity"/>
    <property type="evidence" value="ECO:0007669"/>
    <property type="project" value="InterPro"/>
</dbReference>
<sequence>MTIGIDILTGEKINFSHDRHYKGKSIVSFPDDYCVIDIETTGLSPDWDSIIEIAAEKFHKGNLVDTFSSFVKPDDFEDAEPFLDDFIVDLTGITDEMLSTADSTASVLSRFYSFIGDSILIGHNVNFDINFLYDNCERVIHEHLSNDFIDTMKLSRRIHKDFSHHKLSDLVQYYNLDYQNAHRALADVEITSKCYVCLINEILENFKSIDAFNDAFERSRHGVKANDISTSKTEFDTSNLLYGKVCVFTGTLEKMVRKEAMQIVADLGGKNADNVTKKTNYLILGNNDYCKSIKAGKSSKQKKAEKLKLDGYDIEIIPENVFYDIISEN</sequence>
<dbReference type="GO" id="GO:0003677">
    <property type="term" value="F:DNA binding"/>
    <property type="evidence" value="ECO:0007669"/>
    <property type="project" value="InterPro"/>
</dbReference>
<dbReference type="Gene3D" id="3.40.50.10190">
    <property type="entry name" value="BRCT domain"/>
    <property type="match status" value="1"/>
</dbReference>
<dbReference type="PROSITE" id="PS50172">
    <property type="entry name" value="BRCT"/>
    <property type="match status" value="1"/>
</dbReference>
<dbReference type="InterPro" id="IPR036420">
    <property type="entry name" value="BRCT_dom_sf"/>
</dbReference>
<dbReference type="InterPro" id="IPR012337">
    <property type="entry name" value="RNaseH-like_sf"/>
</dbReference>
<feature type="domain" description="BRCT" evidence="1">
    <location>
        <begin position="236"/>
        <end position="329"/>
    </location>
</feature>
<dbReference type="Pfam" id="PF00929">
    <property type="entry name" value="RNase_T"/>
    <property type="match status" value="1"/>
</dbReference>
<dbReference type="CDD" id="cd06127">
    <property type="entry name" value="DEDDh"/>
    <property type="match status" value="1"/>
</dbReference>
<dbReference type="Pfam" id="PF00533">
    <property type="entry name" value="BRCT"/>
    <property type="match status" value="1"/>
</dbReference>
<dbReference type="SUPFAM" id="SSF53098">
    <property type="entry name" value="Ribonuclease H-like"/>
    <property type="match status" value="1"/>
</dbReference>
<dbReference type="InterPro" id="IPR001357">
    <property type="entry name" value="BRCT_dom"/>
</dbReference>
<proteinExistence type="predicted"/>
<name>A0A8S5SNJ1_9CAUD</name>
<organism evidence="2">
    <name type="scientific">Siphoviridae sp. ctAjZ17</name>
    <dbReference type="NCBI Taxonomy" id="2827797"/>
    <lineage>
        <taxon>Viruses</taxon>
        <taxon>Duplodnaviria</taxon>
        <taxon>Heunggongvirae</taxon>
        <taxon>Uroviricota</taxon>
        <taxon>Caudoviricetes</taxon>
    </lineage>
</organism>
<dbReference type="InterPro" id="IPR006054">
    <property type="entry name" value="DnaQ"/>
</dbReference>